<dbReference type="Proteomes" id="UP000823749">
    <property type="component" value="Chromosome 9"/>
</dbReference>
<organism evidence="5 6">
    <name type="scientific">Rhododendron griersonianum</name>
    <dbReference type="NCBI Taxonomy" id="479676"/>
    <lineage>
        <taxon>Eukaryota</taxon>
        <taxon>Viridiplantae</taxon>
        <taxon>Streptophyta</taxon>
        <taxon>Embryophyta</taxon>
        <taxon>Tracheophyta</taxon>
        <taxon>Spermatophyta</taxon>
        <taxon>Magnoliopsida</taxon>
        <taxon>eudicotyledons</taxon>
        <taxon>Gunneridae</taxon>
        <taxon>Pentapetalae</taxon>
        <taxon>asterids</taxon>
        <taxon>Ericales</taxon>
        <taxon>Ericaceae</taxon>
        <taxon>Ericoideae</taxon>
        <taxon>Rhodoreae</taxon>
        <taxon>Rhododendron</taxon>
    </lineage>
</organism>
<dbReference type="SMART" id="SM00343">
    <property type="entry name" value="ZnF_C2HC"/>
    <property type="match status" value="2"/>
</dbReference>
<feature type="region of interest" description="Disordered" evidence="3">
    <location>
        <begin position="199"/>
        <end position="221"/>
    </location>
</feature>
<accession>A0AAV6IXA5</accession>
<reference evidence="5" key="1">
    <citation type="submission" date="2020-08" db="EMBL/GenBank/DDBJ databases">
        <title>Plant Genome Project.</title>
        <authorList>
            <person name="Zhang R.-G."/>
        </authorList>
    </citation>
    <scope>NUCLEOTIDE SEQUENCE</scope>
    <source>
        <strain evidence="5">WSP0</strain>
        <tissue evidence="5">Leaf</tissue>
    </source>
</reference>
<keyword evidence="2" id="KW-0175">Coiled coil</keyword>
<evidence type="ECO:0000256" key="3">
    <source>
        <dbReference type="SAM" id="MobiDB-lite"/>
    </source>
</evidence>
<sequence length="428" mass="48636">MDLPREGNFKIKPPIFDNSKYVACASSMFFDANSIKSDIETNQTSDGEDKYDMEALALFTKKFKRSFKKDTNISLATKLKQCEKEKIDALHKLDVLKRKHMNLEKDMHSLFETNELLESKVAKLQVELELDKANATFKKLNAGSQILDEVLSSQKVALDRGGLGYKAEGSLKSKAREKMIFGKPNSNAPASLVVNKAKSPVKEKNVKHARTKPPKVKKQCPVVKSTTTKRGEVNSFKFKPTCHYCGIMGHIRPNCFKLHGFPFTNHVYASHNRDNYDHLIHMKSRSPHCRKLHSPNISHTHVAYSHDYHDKHVPMCHFCGVKGHIQRNCFKLHGYPNAPLSYHSVNNNEGRYKFCGYGCDRSQKPSRSVIHYRKITNVIPKHVPKVGKIEKVKTRLIWVRRTDLKTNVDLPSNPLDDNGLSGGVNLAF</sequence>
<dbReference type="PROSITE" id="PS50158">
    <property type="entry name" value="ZF_CCHC"/>
    <property type="match status" value="1"/>
</dbReference>
<dbReference type="AlphaFoldDB" id="A0AAV6IXA5"/>
<evidence type="ECO:0000256" key="2">
    <source>
        <dbReference type="SAM" id="Coils"/>
    </source>
</evidence>
<keyword evidence="1" id="KW-0862">Zinc</keyword>
<name>A0AAV6IXA5_9ERIC</name>
<keyword evidence="6" id="KW-1185">Reference proteome</keyword>
<dbReference type="GO" id="GO:0008270">
    <property type="term" value="F:zinc ion binding"/>
    <property type="evidence" value="ECO:0007669"/>
    <property type="project" value="UniProtKB-KW"/>
</dbReference>
<proteinExistence type="predicted"/>
<feature type="coiled-coil region" evidence="2">
    <location>
        <begin position="79"/>
        <end position="134"/>
    </location>
</feature>
<keyword evidence="1" id="KW-0479">Metal-binding</keyword>
<feature type="compositionally biased region" description="Basic residues" evidence="3">
    <location>
        <begin position="207"/>
        <end position="218"/>
    </location>
</feature>
<comment type="caution">
    <text evidence="5">The sequence shown here is derived from an EMBL/GenBank/DDBJ whole genome shotgun (WGS) entry which is preliminary data.</text>
</comment>
<dbReference type="GO" id="GO:0003676">
    <property type="term" value="F:nucleic acid binding"/>
    <property type="evidence" value="ECO:0007669"/>
    <property type="project" value="InterPro"/>
</dbReference>
<gene>
    <name evidence="5" type="ORF">RHGRI_026007</name>
</gene>
<protein>
    <recommendedName>
        <fullName evidence="4">CCHC-type domain-containing protein</fullName>
    </recommendedName>
</protein>
<keyword evidence="1" id="KW-0863">Zinc-finger</keyword>
<evidence type="ECO:0000256" key="1">
    <source>
        <dbReference type="PROSITE-ProRule" id="PRU00047"/>
    </source>
</evidence>
<evidence type="ECO:0000313" key="5">
    <source>
        <dbReference type="EMBL" id="KAG5531244.1"/>
    </source>
</evidence>
<evidence type="ECO:0000259" key="4">
    <source>
        <dbReference type="PROSITE" id="PS50158"/>
    </source>
</evidence>
<dbReference type="InterPro" id="IPR001878">
    <property type="entry name" value="Znf_CCHC"/>
</dbReference>
<dbReference type="EMBL" id="JACTNZ010000009">
    <property type="protein sequence ID" value="KAG5531244.1"/>
    <property type="molecule type" value="Genomic_DNA"/>
</dbReference>
<feature type="domain" description="CCHC-type" evidence="4">
    <location>
        <begin position="316"/>
        <end position="329"/>
    </location>
</feature>
<evidence type="ECO:0000313" key="6">
    <source>
        <dbReference type="Proteomes" id="UP000823749"/>
    </source>
</evidence>